<gene>
    <name evidence="1" type="ORF">B296_00046489</name>
</gene>
<evidence type="ECO:0000313" key="1">
    <source>
        <dbReference type="EMBL" id="RRT36530.1"/>
    </source>
</evidence>
<sequence>MQSNDLKRALQCLLTMSNSRDVGQETTAADITEILSLTAVKQENLVDAVQGIAKFAKEFLDLIDAADATGQADIAREALKRLASAGSVKGALQGQVLKGLALRLANHGELTRLSVLTLCKKHGSEVMMMSTQCLQKLAEISRASTESSRLLPTRLYNLHMLILQEEPLAHIRLYCCPHPQRAESKRIVQETQETQIIQPRPSLARILYLQKLYLFVCRYKLFLKYHIQPNQLWLLKYSQISSYFYDFSKEWTIMLKTLPNDDHRSMAHDRKKIVSFQHNTGMESVTPNFIG</sequence>
<comment type="caution">
    <text evidence="1">The sequence shown here is derived from an EMBL/GenBank/DDBJ whole genome shotgun (WGS) entry which is preliminary data.</text>
</comment>
<dbReference type="AlphaFoldDB" id="A0A426XAR8"/>
<dbReference type="PANTHER" id="PTHR45521">
    <property type="entry name" value="TSET COMPLEX MEMBER TSTF"/>
    <property type="match status" value="1"/>
</dbReference>
<accession>A0A426XAR8</accession>
<protein>
    <submittedName>
        <fullName evidence="1">Uncharacterized protein</fullName>
    </submittedName>
</protein>
<dbReference type="InterPro" id="IPR053290">
    <property type="entry name" value="TSET_complex_member"/>
</dbReference>
<evidence type="ECO:0000313" key="2">
    <source>
        <dbReference type="Proteomes" id="UP000287651"/>
    </source>
</evidence>
<dbReference type="PANTHER" id="PTHR45521:SF2">
    <property type="entry name" value="TRANSDUCIN_WD40 REPEAT-LIKE SUPERFAMILY PROTEIN"/>
    <property type="match status" value="1"/>
</dbReference>
<reference evidence="1 2" key="1">
    <citation type="journal article" date="2014" name="Agronomy (Basel)">
        <title>A Draft Genome Sequence for Ensete ventricosum, the Drought-Tolerant Tree Against Hunger.</title>
        <authorList>
            <person name="Harrison J."/>
            <person name="Moore K.A."/>
            <person name="Paszkiewicz K."/>
            <person name="Jones T."/>
            <person name="Grant M."/>
            <person name="Ambacheew D."/>
            <person name="Muzemil S."/>
            <person name="Studholme D.J."/>
        </authorList>
    </citation>
    <scope>NUCLEOTIDE SEQUENCE [LARGE SCALE GENOMIC DNA]</scope>
</reference>
<dbReference type="EMBL" id="AMZH03023467">
    <property type="protein sequence ID" value="RRT36530.1"/>
    <property type="molecule type" value="Genomic_DNA"/>
</dbReference>
<proteinExistence type="predicted"/>
<name>A0A426XAR8_ENSVE</name>
<organism evidence="1 2">
    <name type="scientific">Ensete ventricosum</name>
    <name type="common">Abyssinian banana</name>
    <name type="synonym">Musa ensete</name>
    <dbReference type="NCBI Taxonomy" id="4639"/>
    <lineage>
        <taxon>Eukaryota</taxon>
        <taxon>Viridiplantae</taxon>
        <taxon>Streptophyta</taxon>
        <taxon>Embryophyta</taxon>
        <taxon>Tracheophyta</taxon>
        <taxon>Spermatophyta</taxon>
        <taxon>Magnoliopsida</taxon>
        <taxon>Liliopsida</taxon>
        <taxon>Zingiberales</taxon>
        <taxon>Musaceae</taxon>
        <taxon>Ensete</taxon>
    </lineage>
</organism>
<dbReference type="Proteomes" id="UP000287651">
    <property type="component" value="Unassembled WGS sequence"/>
</dbReference>